<dbReference type="Proteomes" id="UP001165060">
    <property type="component" value="Unassembled WGS sequence"/>
</dbReference>
<keyword evidence="3" id="KW-1185">Reference proteome</keyword>
<organism evidence="2 3">
    <name type="scientific">Tetraparma gracilis</name>
    <dbReference type="NCBI Taxonomy" id="2962635"/>
    <lineage>
        <taxon>Eukaryota</taxon>
        <taxon>Sar</taxon>
        <taxon>Stramenopiles</taxon>
        <taxon>Ochrophyta</taxon>
        <taxon>Bolidophyceae</taxon>
        <taxon>Parmales</taxon>
        <taxon>Triparmaceae</taxon>
        <taxon>Tetraparma</taxon>
    </lineage>
</organism>
<feature type="non-terminal residue" evidence="2">
    <location>
        <position position="1"/>
    </location>
</feature>
<evidence type="ECO:0000313" key="3">
    <source>
        <dbReference type="Proteomes" id="UP001165060"/>
    </source>
</evidence>
<proteinExistence type="predicted"/>
<feature type="coiled-coil region" evidence="1">
    <location>
        <begin position="893"/>
        <end position="941"/>
    </location>
</feature>
<evidence type="ECO:0000313" key="2">
    <source>
        <dbReference type="EMBL" id="GMI36521.1"/>
    </source>
</evidence>
<name>A0ABQ6N0E4_9STRA</name>
<keyword evidence="1" id="KW-0175">Coiled coil</keyword>
<sequence length="2182" mass="255568">QEILQQAEERSKLDREKFVKAVIRRRLMDVAYSGMRRAFSVWATATEMVVETEKEQEMLDLSQSLEEDGNNKRLRTFVRLRLATMRREHLVSAWVTWNRAVTVVQRAAAEASRVEELAAKEKEFEERVKEREEKERGDKEKFVKAVIRRRLMDVAYSGMRRAFSVWATATEMVIETEKEQEMLDLSQSLEEDGNNKRLRTFVRLRLATMKREHLSAAWARWSRNIASTKQALADAATELKNKEKFVRIVMRARLQEVAYGCLARAFSTWATATDMLVDAEKEQELRDLSQSMELLEEESNGKRIRTFLRLRLLALKRQSLAAAMGTWTKFVVGARLAAVDSLRSELERITAQNELLAANLGDAQKEKMEAAMRNMKRKMREWMSGCLSAGFQGWVAFVKKEKEDRAKVARFQAKTRASSAGRLFAAWRSWSAESRRSELLVRRLRAKLQSGGLVRALLGWASWAREEKATRAKLAKFALRFKNNLLFGAWAGWQDYVAARLRLRSLALRTMNRLVNGKVVSAWRLWAGAVEWSKERERGEKERQGREAEAERRRQKGLAAIQRMVSGCLASTLLAWKRFTVQSVKERALLARFGKRLMMRAVSSCLLTWKDMVKDKKWLRGLMARMLGGKSKRQLFSALRVWTKYTLHQRELTLEHGMTDLQELVENLHQKCGKLEAENVLLESELGTERKMKMEIAQRSMMKFVQSWRNKTVVRCWEAWKGEVVERKREAAIVGKVRKRMLNGLAAAALGSWKEFVGDRKRMRGLGGRVLGRLVHKELMGGWQTWLRWIQMARGAEEAERRRKTGLGMIQRMVNASLASALVCWKQFVKKSKHERMIVERFARRFRMREVAMCVNKWTEFCRERKWLRGFVRKMLEGRGRKLSGEAFGLWRRAVVEAQREELEVGNSNLEEMVWRLQAKNELLENELGAAKKLKMEQAQRTMDKFVRGWKNKSLSVTMMAWKVFMKEEKEERVKMLRFVKRLQMGCVVRCWDAWGGFVAEEKRARFVIEKVRRRMVHGLAAAALGSWRDFVGSRKRMRELGGRVFGRIVMKEVRLGWEAWVGAVEEGRRAEAEGGRLAEERRVWLKRRLAAMRKSGLVSGWMAWAKWVADCRLADAKIGWVREREEKEREEKEKFVKAVMRRRLMEVAYGKLGYGFRVWAGVVEAMKEAEREQVRIKEEKEKFVRAVMRTRLMEVAHGKLGFGFRTWAATVEAMKEAEREQARLKEEKGEKEKFVRAVMRTRLMEVAYGGLKRGFDKWAAAVELMEEAEREERVSAMEQNMDHARLRTFVRLRLATLRREHLMASWAIWGRAVTASKLLGLEASKQNELDAREKVFEARVQEREEERKKEAREREEKERGDKEKFVKAVIRGRLMEVAYGGMRRAFSVWATATEMMVEVEKEQEMFDLSQSLEEDGNNKRLRMFVRLRMAMMRREHLVASWAVWNRFVRRAAVEEREKQFEARVLERDELLQREEVGREVEGRKNKEKFVKAVIRGRLMEVAYDGMRRAFSIWATATEMAIEVEKEQGMLDLSQSIEEDSNNKRLRTFVRLRMSTMKREHLVSAWAVWNRFVRRTAVEEREKQFEARVLERDELLRKEGGVEDRKNKEKFVKAVIRGRLMEVAYSGMRRAFSIWATATEMAIEVEKEQGMLDLSHSIEEDSNNKRLRTFVRLRLATMKREHLVSAWVTWSRFVQQAATDLRERQFRRQLQSSVDEVAGGDLRSREKFVKAVIRGRLMEVAHGGMRRAFSVWSSAVEMQQQLDASQSETRSMALSMEEENRGKLVSMFLRHRLLALNTQQMRGAFARLRFYASKVHIELDERGRRLRLACTFMKVRVEDRIMGEKRNAWSRLRGNVAGGRSEELLRQLVDARVRERGRALLSRVLAAWRGAAKGSREDRVKMLRFVKRMTAGWLVRCFEAWRDEIRAKKRNAYVVGKVLARMRNGLLSRVLQSWREHAAEEKRGRGIVRRFRARVEAARVGSAFGLWAVHARDRRRLRQLAWRVLNRLANRELQGGWEVWVGAMARAREREETEKRLRMIVRIRMGEMIRGGLKWAFDMWAGVVGDARLELLLEEQSFERNGREGDRTAMVLRHRLLVVRIEYMRAAMRKWGGFVRERVKEEEGGEARGRGGRMVGRVLKRMRMGLVGAAFLKWRKEVEVERLEEKLGQEEEEEWHKVFMLA</sequence>
<dbReference type="EMBL" id="BRYB01003428">
    <property type="protein sequence ID" value="GMI36521.1"/>
    <property type="molecule type" value="Genomic_DNA"/>
</dbReference>
<feature type="coiled-coil region" evidence="1">
    <location>
        <begin position="1163"/>
        <end position="1238"/>
    </location>
</feature>
<feature type="coiled-coil region" evidence="1">
    <location>
        <begin position="339"/>
        <end position="366"/>
    </location>
</feature>
<accession>A0ABQ6N0E4</accession>
<comment type="caution">
    <text evidence="2">The sequence shown here is derived from an EMBL/GenBank/DDBJ whole genome shotgun (WGS) entry which is preliminary data.</text>
</comment>
<protein>
    <recommendedName>
        <fullName evidence="4">Sfi1 spindle body domain-containing protein</fullName>
    </recommendedName>
</protein>
<evidence type="ECO:0008006" key="4">
    <source>
        <dbReference type="Google" id="ProtNLM"/>
    </source>
</evidence>
<evidence type="ECO:0000256" key="1">
    <source>
        <dbReference type="SAM" id="Coils"/>
    </source>
</evidence>
<reference evidence="2 3" key="1">
    <citation type="journal article" date="2023" name="Commun. Biol.">
        <title>Genome analysis of Parmales, the sister group of diatoms, reveals the evolutionary specialization of diatoms from phago-mixotrophs to photoautotrophs.</title>
        <authorList>
            <person name="Ban H."/>
            <person name="Sato S."/>
            <person name="Yoshikawa S."/>
            <person name="Yamada K."/>
            <person name="Nakamura Y."/>
            <person name="Ichinomiya M."/>
            <person name="Sato N."/>
            <person name="Blanc-Mathieu R."/>
            <person name="Endo H."/>
            <person name="Kuwata A."/>
            <person name="Ogata H."/>
        </authorList>
    </citation>
    <scope>NUCLEOTIDE SEQUENCE [LARGE SCALE GENOMIC DNA]</scope>
</reference>
<feature type="coiled-coil region" evidence="1">
    <location>
        <begin position="658"/>
        <end position="685"/>
    </location>
</feature>
<gene>
    <name evidence="2" type="ORF">TeGR_g14977</name>
</gene>